<dbReference type="AlphaFoldDB" id="D0LVD4"/>
<gene>
    <name evidence="2" type="ordered locus">Hoch_5006</name>
</gene>
<evidence type="ECO:0000256" key="1">
    <source>
        <dbReference type="SAM" id="MobiDB-lite"/>
    </source>
</evidence>
<evidence type="ECO:0000313" key="3">
    <source>
        <dbReference type="Proteomes" id="UP000001880"/>
    </source>
</evidence>
<dbReference type="KEGG" id="hoh:Hoch_5006"/>
<dbReference type="EMBL" id="CP001804">
    <property type="protein sequence ID" value="ACY17495.1"/>
    <property type="molecule type" value="Genomic_DNA"/>
</dbReference>
<dbReference type="HOGENOM" id="CLU_905421_0_0_7"/>
<dbReference type="Proteomes" id="UP000001880">
    <property type="component" value="Chromosome"/>
</dbReference>
<organism evidence="2 3">
    <name type="scientific">Haliangium ochraceum (strain DSM 14365 / JCM 11303 / SMP-2)</name>
    <dbReference type="NCBI Taxonomy" id="502025"/>
    <lineage>
        <taxon>Bacteria</taxon>
        <taxon>Pseudomonadati</taxon>
        <taxon>Myxococcota</taxon>
        <taxon>Polyangia</taxon>
        <taxon>Haliangiales</taxon>
        <taxon>Kofleriaceae</taxon>
        <taxon>Haliangium</taxon>
    </lineage>
</organism>
<evidence type="ECO:0000313" key="2">
    <source>
        <dbReference type="EMBL" id="ACY17495.1"/>
    </source>
</evidence>
<name>D0LVD4_HALO1</name>
<keyword evidence="3" id="KW-1185">Reference proteome</keyword>
<proteinExistence type="predicted"/>
<feature type="region of interest" description="Disordered" evidence="1">
    <location>
        <begin position="223"/>
        <end position="307"/>
    </location>
</feature>
<dbReference type="OrthoDB" id="5512334at2"/>
<reference evidence="2 3" key="1">
    <citation type="journal article" date="2010" name="Stand. Genomic Sci.">
        <title>Complete genome sequence of Haliangium ochraceum type strain (SMP-2).</title>
        <authorList>
            <consortium name="US DOE Joint Genome Institute (JGI-PGF)"/>
            <person name="Ivanova N."/>
            <person name="Daum C."/>
            <person name="Lang E."/>
            <person name="Abt B."/>
            <person name="Kopitz M."/>
            <person name="Saunders E."/>
            <person name="Lapidus A."/>
            <person name="Lucas S."/>
            <person name="Glavina Del Rio T."/>
            <person name="Nolan M."/>
            <person name="Tice H."/>
            <person name="Copeland A."/>
            <person name="Cheng J.F."/>
            <person name="Chen F."/>
            <person name="Bruce D."/>
            <person name="Goodwin L."/>
            <person name="Pitluck S."/>
            <person name="Mavromatis K."/>
            <person name="Pati A."/>
            <person name="Mikhailova N."/>
            <person name="Chen A."/>
            <person name="Palaniappan K."/>
            <person name="Land M."/>
            <person name="Hauser L."/>
            <person name="Chang Y.J."/>
            <person name="Jeffries C.D."/>
            <person name="Detter J.C."/>
            <person name="Brettin T."/>
            <person name="Rohde M."/>
            <person name="Goker M."/>
            <person name="Bristow J."/>
            <person name="Markowitz V."/>
            <person name="Eisen J.A."/>
            <person name="Hugenholtz P."/>
            <person name="Kyrpides N.C."/>
            <person name="Klenk H.P."/>
        </authorList>
    </citation>
    <scope>NUCLEOTIDE SEQUENCE [LARGE SCALE GENOMIC DNA]</scope>
    <source>
        <strain evidence="3">DSM 14365 / CIP 107738 / JCM 11303 / AJ 13395 / SMP-2</strain>
    </source>
</reference>
<protein>
    <submittedName>
        <fullName evidence="2">Uncharacterized protein</fullName>
    </submittedName>
</protein>
<feature type="compositionally biased region" description="Low complexity" evidence="1">
    <location>
        <begin position="287"/>
        <end position="296"/>
    </location>
</feature>
<sequence length="307" mass="32754">MPDKQVRNRSANARFVSDSLTSHRRSIVDGLVAHNAYLPTSQALDEQAIHRVLDWLSAVLEHRTSAMVAAEIEPEVEFSGDAVTALRRDKAVSPVAVAMSRLRVRVNAILGSDGLTLYGLRAPVPRTPESLLAYAEAAVEALHAHPRSLSDGLGGMFDTDVLARAVEDVLGPLRWTVRERLERERGEAPPENGSWHEVYHGVSSMVAGLFRLGGLHALARKVRPTPARMTGDEGPPTGLPMPSDSQRPAPNLGAPYAVRAEGSSRIGRADEHRASPAIRPSRDDAHVAGAAGGDAAPSLSATPSVLV</sequence>
<accession>D0LVD4</accession>
<dbReference type="RefSeq" id="WP_012830087.1">
    <property type="nucleotide sequence ID" value="NC_013440.1"/>
</dbReference>
<feature type="compositionally biased region" description="Basic and acidic residues" evidence="1">
    <location>
        <begin position="267"/>
        <end position="286"/>
    </location>
</feature>